<keyword evidence="8" id="KW-1185">Reference proteome</keyword>
<feature type="domain" description="Moybdenum cofactor oxidoreductase dimerisation" evidence="6">
    <location>
        <begin position="231"/>
        <end position="348"/>
    </location>
</feature>
<dbReference type="GO" id="GO:0008482">
    <property type="term" value="F:sulfite oxidase activity"/>
    <property type="evidence" value="ECO:0007669"/>
    <property type="project" value="TreeGrafter"/>
</dbReference>
<evidence type="ECO:0000259" key="6">
    <source>
        <dbReference type="Pfam" id="PF03404"/>
    </source>
</evidence>
<evidence type="ECO:0000256" key="2">
    <source>
        <dbReference type="ARBA" id="ARBA00022505"/>
    </source>
</evidence>
<dbReference type="KEGG" id="pabs:JIR001_29750"/>
<evidence type="ECO:0000259" key="5">
    <source>
        <dbReference type="Pfam" id="PF00174"/>
    </source>
</evidence>
<dbReference type="PANTHER" id="PTHR19372">
    <property type="entry name" value="SULFITE REDUCTASE"/>
    <property type="match status" value="1"/>
</dbReference>
<evidence type="ECO:0000313" key="8">
    <source>
        <dbReference type="Proteomes" id="UP000677436"/>
    </source>
</evidence>
<dbReference type="GO" id="GO:0043546">
    <property type="term" value="F:molybdopterin cofactor binding"/>
    <property type="evidence" value="ECO:0007669"/>
    <property type="project" value="TreeGrafter"/>
</dbReference>
<dbReference type="Gene3D" id="2.60.40.650">
    <property type="match status" value="1"/>
</dbReference>
<dbReference type="GO" id="GO:0020037">
    <property type="term" value="F:heme binding"/>
    <property type="evidence" value="ECO:0007669"/>
    <property type="project" value="TreeGrafter"/>
</dbReference>
<dbReference type="Proteomes" id="UP000677436">
    <property type="component" value="Chromosome"/>
</dbReference>
<dbReference type="InterPro" id="IPR005066">
    <property type="entry name" value="MoCF_OxRdtse_dimer"/>
</dbReference>
<keyword evidence="3" id="KW-0479">Metal-binding</keyword>
<feature type="domain" description="Oxidoreductase molybdopterin-binding" evidence="5">
    <location>
        <begin position="54"/>
        <end position="211"/>
    </location>
</feature>
<dbReference type="SUPFAM" id="SSF81296">
    <property type="entry name" value="E set domains"/>
    <property type="match status" value="1"/>
</dbReference>
<dbReference type="InterPro" id="IPR036374">
    <property type="entry name" value="OxRdtase_Mopterin-bd_sf"/>
</dbReference>
<gene>
    <name evidence="7" type="ORF">JIR001_29750</name>
</gene>
<evidence type="ECO:0000256" key="3">
    <source>
        <dbReference type="ARBA" id="ARBA00022723"/>
    </source>
</evidence>
<evidence type="ECO:0000256" key="4">
    <source>
        <dbReference type="ARBA" id="ARBA00023002"/>
    </source>
</evidence>
<proteinExistence type="predicted"/>
<dbReference type="CDD" id="cd02110">
    <property type="entry name" value="SO_family_Moco_dimer"/>
    <property type="match status" value="1"/>
</dbReference>
<dbReference type="GO" id="GO:0006790">
    <property type="term" value="P:sulfur compound metabolic process"/>
    <property type="evidence" value="ECO:0007669"/>
    <property type="project" value="TreeGrafter"/>
</dbReference>
<evidence type="ECO:0000313" key="7">
    <source>
        <dbReference type="EMBL" id="BCU83192.1"/>
    </source>
</evidence>
<organism evidence="7 8">
    <name type="scientific">Polycladomyces abyssicola</name>
    <dbReference type="NCBI Taxonomy" id="1125966"/>
    <lineage>
        <taxon>Bacteria</taxon>
        <taxon>Bacillati</taxon>
        <taxon>Bacillota</taxon>
        <taxon>Bacilli</taxon>
        <taxon>Bacillales</taxon>
        <taxon>Thermoactinomycetaceae</taxon>
        <taxon>Polycladomyces</taxon>
    </lineage>
</organism>
<comment type="cofactor">
    <cofactor evidence="1">
        <name>Mo-molybdopterin</name>
        <dbReference type="ChEBI" id="CHEBI:71302"/>
    </cofactor>
</comment>
<dbReference type="InterPro" id="IPR014756">
    <property type="entry name" value="Ig_E-set"/>
</dbReference>
<dbReference type="Pfam" id="PF00174">
    <property type="entry name" value="Oxidored_molyb"/>
    <property type="match status" value="1"/>
</dbReference>
<dbReference type="InterPro" id="IPR000572">
    <property type="entry name" value="OxRdtase_Mopterin-bd_dom"/>
</dbReference>
<dbReference type="Gene3D" id="3.90.420.10">
    <property type="entry name" value="Oxidoreductase, molybdopterin-binding domain"/>
    <property type="match status" value="1"/>
</dbReference>
<dbReference type="SUPFAM" id="SSF56524">
    <property type="entry name" value="Oxidoreductase molybdopterin-binding domain"/>
    <property type="match status" value="1"/>
</dbReference>
<keyword evidence="2" id="KW-0500">Molybdenum</keyword>
<protein>
    <submittedName>
        <fullName evidence="7">Sulfite oxidase</fullName>
    </submittedName>
</protein>
<sequence>MKPSRPQQLFRKTVTMQPENQSSPVRWITDWMTPDGLWYRRNHYNYPASKVDGLQVVGAVRCPLTLSCEDIRSRPAKSVVSVMECAGNRRTLFRPRVYGVPWNEGAISQAEWTGVPLRDLLQEAGICSTAREVVCWGIDGEGKDKGPFARSLPLGKSLHPDTLVAYAQNGRLLSPEHGAPLRLIVPGWYAMASVKWLSRIEVVTEQFQGYYQKEDYHYYPFPHSDEGKRPVTVLRVNSLIRYPHDFSVLKTGHHRVEGLAWTGKGVIRRVEVSVDRGEHWHRARLQQRPWDHPYAWVQWSWNWKDLQPGKYEIWSRAADTAGRMQPLRAKWNRKGYGYNAVCRSRVQVE</sequence>
<reference evidence="7" key="2">
    <citation type="journal article" date="2021" name="Microbiol. Resour. Announc.">
        <title>Complete Genome Sequence of Polycladomyces abyssicola JIR-001T, Isolated from Hemipelagic Sediment in Deep Seawater.</title>
        <authorList>
            <person name="Tsubouchi T."/>
            <person name="Kaneko Y."/>
        </authorList>
    </citation>
    <scope>NUCLEOTIDE SEQUENCE</scope>
    <source>
        <strain evidence="7">JIR-001</strain>
    </source>
</reference>
<accession>A0A8D5ZPM3</accession>
<dbReference type="RefSeq" id="WP_212773446.1">
    <property type="nucleotide sequence ID" value="NZ_AP024601.1"/>
</dbReference>
<evidence type="ECO:0000256" key="1">
    <source>
        <dbReference type="ARBA" id="ARBA00001924"/>
    </source>
</evidence>
<name>A0A8D5ZPM3_9BACL</name>
<dbReference type="EMBL" id="AP024601">
    <property type="protein sequence ID" value="BCU83192.1"/>
    <property type="molecule type" value="Genomic_DNA"/>
</dbReference>
<reference evidence="7" key="1">
    <citation type="journal article" date="2013" name="Int. J. Syst. Evol. Microbiol.">
        <title>Polycladomyces abyssicola gen. nov., sp. nov., a thermophilic filamentous bacterium isolated from hemipelagic sediment.</title>
        <authorList>
            <person name="Tsubouchi T."/>
            <person name="Shimane Y."/>
            <person name="Mori K."/>
            <person name="Usui K."/>
            <person name="Hiraki T."/>
            <person name="Tame A."/>
            <person name="Uematsu K."/>
            <person name="Maruyama T."/>
            <person name="Hatada Y."/>
        </authorList>
    </citation>
    <scope>NUCLEOTIDE SEQUENCE</scope>
    <source>
        <strain evidence="7">JIR-001</strain>
    </source>
</reference>
<dbReference type="InterPro" id="IPR008335">
    <property type="entry name" value="Mopterin_OxRdtase_euk"/>
</dbReference>
<dbReference type="AlphaFoldDB" id="A0A8D5ZPM3"/>
<dbReference type="PRINTS" id="PR00407">
    <property type="entry name" value="EUMOPTERIN"/>
</dbReference>
<dbReference type="GO" id="GO:0030151">
    <property type="term" value="F:molybdenum ion binding"/>
    <property type="evidence" value="ECO:0007669"/>
    <property type="project" value="InterPro"/>
</dbReference>
<dbReference type="Pfam" id="PF03404">
    <property type="entry name" value="Mo-co_dimer"/>
    <property type="match status" value="1"/>
</dbReference>
<dbReference type="PANTHER" id="PTHR19372:SF7">
    <property type="entry name" value="SULFITE OXIDASE, MITOCHONDRIAL"/>
    <property type="match status" value="1"/>
</dbReference>
<keyword evidence="4" id="KW-0560">Oxidoreductase</keyword>